<organism evidence="3">
    <name type="scientific">Bacteroides intestinalis</name>
    <dbReference type="NCBI Taxonomy" id="329854"/>
    <lineage>
        <taxon>Bacteria</taxon>
        <taxon>Pseudomonadati</taxon>
        <taxon>Bacteroidota</taxon>
        <taxon>Bacteroidia</taxon>
        <taxon>Bacteroidales</taxon>
        <taxon>Bacteroidaceae</taxon>
        <taxon>Bacteroides</taxon>
    </lineage>
</organism>
<gene>
    <name evidence="3" type="ORF">HMPREF2531_04364</name>
</gene>
<dbReference type="Pfam" id="PF17128">
    <property type="entry name" value="DUF5107"/>
    <property type="match status" value="1"/>
</dbReference>
<feature type="domain" description="BDI-1685-like C-terminal" evidence="2">
    <location>
        <begin position="384"/>
        <end position="574"/>
    </location>
</feature>
<reference evidence="3 4" key="1">
    <citation type="submission" date="2016-02" db="EMBL/GenBank/DDBJ databases">
        <authorList>
            <person name="Wen L."/>
            <person name="He K."/>
            <person name="Yang H."/>
        </authorList>
    </citation>
    <scope>NUCLEOTIDE SEQUENCE [LARGE SCALE GENOMIC DNA]</scope>
    <source>
        <strain evidence="3 4">KLE1704</strain>
    </source>
</reference>
<evidence type="ECO:0008006" key="5">
    <source>
        <dbReference type="Google" id="ProtNLM"/>
    </source>
</evidence>
<sequence length="604" mass="69071">MKQIDFYLKFVILILGVSASSIVCLAQEAFPVTCKEYNEIILTHVLTPAGPVPTAMDADGVYPYISYSETSNRPIPKTYRMISLENEFVKVVICPDLCGKVMSMIHKGSGKEVLYNPHLVRHTRILPRFYFVAGGIEVSFPISHTPTQNEAVCYKIDRTADRIYVTCGEREMRYGMQFSVEYSLGTGDHFLTQRVRMHNPGTNAYPWMSWTNAAIPCMPDTEYSFPQGEVLVHASALDTINWKKKGPKKEKDISEMTGYFWKTKDVNAFGAYTPSLGYGLYHIAEEQSAPGIKLWSYGVKEDKEWSLLSTNNRQTYAELQGGPISDQSIKLELQPGEYREHTEFWIPADKRMDIYKLSVPEVALRPIEELPLFGWARESEIAPWIALLNAFEYGTNIPQIDPTITFWAPSGMENLDDAFQWAIIKCNKDQQDYWKYYYGAWLAGRERSKEAIACLSSVKLGLAQALLARLYEVNKEYTKAEAAYGAISEEWVALHPQVVVARDKLLRQLGSRTLAKREEWLSKVDASADEWIAERRVQLLIDKKQYKAAKDLLLSIKFQKVHQTYNRTDMWHQICKALGESSYITPDNLGEDRLARFGAYREFE</sequence>
<protein>
    <recommendedName>
        <fullName evidence="5">DUF5107 domain-containing protein</fullName>
    </recommendedName>
</protein>
<dbReference type="RefSeq" id="WP_061437769.1">
    <property type="nucleotide sequence ID" value="NZ_KQ968736.1"/>
</dbReference>
<dbReference type="InterPro" id="IPR033396">
    <property type="entry name" value="DUF5107"/>
</dbReference>
<evidence type="ECO:0000313" key="3">
    <source>
        <dbReference type="EMBL" id="KXT43218.1"/>
    </source>
</evidence>
<dbReference type="InterPro" id="IPR053983">
    <property type="entry name" value="BDI_1685-like_C"/>
</dbReference>
<dbReference type="Proteomes" id="UP000070319">
    <property type="component" value="Unassembled WGS sequence"/>
</dbReference>
<comment type="caution">
    <text evidence="3">The sequence shown here is derived from an EMBL/GenBank/DDBJ whole genome shotgun (WGS) entry which is preliminary data.</text>
</comment>
<evidence type="ECO:0000313" key="4">
    <source>
        <dbReference type="Proteomes" id="UP000070319"/>
    </source>
</evidence>
<proteinExistence type="predicted"/>
<dbReference type="EMBL" id="LTDF01000160">
    <property type="protein sequence ID" value="KXT43218.1"/>
    <property type="molecule type" value="Genomic_DNA"/>
</dbReference>
<evidence type="ECO:0000259" key="2">
    <source>
        <dbReference type="Pfam" id="PF22256"/>
    </source>
</evidence>
<name>A0A139KVI0_9BACE</name>
<dbReference type="Pfam" id="PF22256">
    <property type="entry name" value="BDI_1685-like_C"/>
    <property type="match status" value="1"/>
</dbReference>
<dbReference type="PATRIC" id="fig|329854.7.peg.4438"/>
<accession>A0A139KVI0</accession>
<evidence type="ECO:0000259" key="1">
    <source>
        <dbReference type="Pfam" id="PF17128"/>
    </source>
</evidence>
<dbReference type="AlphaFoldDB" id="A0A139KVI0"/>
<feature type="domain" description="DUF5107" evidence="1">
    <location>
        <begin position="57"/>
        <end position="347"/>
    </location>
</feature>